<dbReference type="AlphaFoldDB" id="A0A1B1K7U0"/>
<dbReference type="PATRIC" id="fig|37919.13.peg.4151"/>
<feature type="transmembrane region" description="Helical" evidence="5">
    <location>
        <begin position="315"/>
        <end position="336"/>
    </location>
</feature>
<name>A0A1B1K7U0_RHOOP</name>
<feature type="compositionally biased region" description="Low complexity" evidence="6">
    <location>
        <begin position="955"/>
        <end position="967"/>
    </location>
</feature>
<feature type="compositionally biased region" description="Basic residues" evidence="6">
    <location>
        <begin position="987"/>
        <end position="999"/>
    </location>
</feature>
<dbReference type="EMBL" id="CP009111">
    <property type="protein sequence ID" value="ANS28651.1"/>
    <property type="molecule type" value="Genomic_DNA"/>
</dbReference>
<evidence type="ECO:0000256" key="3">
    <source>
        <dbReference type="ARBA" id="ARBA00022989"/>
    </source>
</evidence>
<evidence type="ECO:0000256" key="6">
    <source>
        <dbReference type="SAM" id="MobiDB-lite"/>
    </source>
</evidence>
<dbReference type="Proteomes" id="UP000186108">
    <property type="component" value="Chromosome"/>
</dbReference>
<evidence type="ECO:0000256" key="1">
    <source>
        <dbReference type="ARBA" id="ARBA00022475"/>
    </source>
</evidence>
<dbReference type="GO" id="GO:0005576">
    <property type="term" value="C:extracellular region"/>
    <property type="evidence" value="ECO:0007669"/>
    <property type="project" value="TreeGrafter"/>
</dbReference>
<feature type="transmembrane region" description="Helical" evidence="5">
    <location>
        <begin position="241"/>
        <end position="258"/>
    </location>
</feature>
<feature type="compositionally biased region" description="Basic and acidic residues" evidence="6">
    <location>
        <begin position="213"/>
        <end position="226"/>
    </location>
</feature>
<reference evidence="7 8" key="1">
    <citation type="submission" date="2014-07" db="EMBL/GenBank/DDBJ databases">
        <authorList>
            <person name="Zhang J.E."/>
            <person name="Yang H."/>
            <person name="Guo J."/>
            <person name="Deng Z."/>
            <person name="Luo H."/>
            <person name="Luo M."/>
            <person name="Zhao B."/>
        </authorList>
    </citation>
    <scope>NUCLEOTIDE SEQUENCE [LARGE SCALE GENOMIC DNA]</scope>
    <source>
        <strain evidence="7 8">1CP</strain>
    </source>
</reference>
<accession>A0A1B1K7U0</accession>
<protein>
    <recommendedName>
        <fullName evidence="5">UPF0182 protein R1CP_19845</fullName>
    </recommendedName>
</protein>
<keyword evidence="1 5" id="KW-1003">Cell membrane</keyword>
<evidence type="ECO:0000313" key="7">
    <source>
        <dbReference type="EMBL" id="ANS28651.1"/>
    </source>
</evidence>
<keyword evidence="4 5" id="KW-0472">Membrane</keyword>
<evidence type="ECO:0000256" key="4">
    <source>
        <dbReference type="ARBA" id="ARBA00023136"/>
    </source>
</evidence>
<feature type="region of interest" description="Disordered" evidence="6">
    <location>
        <begin position="204"/>
        <end position="229"/>
    </location>
</feature>
<dbReference type="PANTHER" id="PTHR39344:SF1">
    <property type="entry name" value="UPF0182 PROTEIN SLL1060"/>
    <property type="match status" value="1"/>
</dbReference>
<feature type="compositionally biased region" description="Low complexity" evidence="6">
    <location>
        <begin position="932"/>
        <end position="941"/>
    </location>
</feature>
<sequence>MASSESERLLSRRVSVSVVVLLAFVALLVIGPRLVAVYVDWLWFGEVGYRSVWGTVLVTRLILFVVVTLVVAGLMFAVLVWAYRSRSRPLFAAAVSSKDPIEEYRTVVMSRPRWFGLGVPLLIAVPFGLSAQANWATVQLFLRGGGFGTVDAEFGHDIGFYVFDLPFYRLVLTWLFVATFLAFMLSLATHYLFGGLRLSFKSTTTNQDQDGGNTKDRDEPRRRDEPGAGVSALTRAARIQLAVLAGTFIALKAVAYWLDRYALLWGSRKEPTFTGAGFTDINAVLPARLILFAIAIICAIAFFAAIVVRDLRIPAMAAALLVLSSILVGGIFPALMEQFSVRPNAADRESPYIERNIAATRQAYGLGPDRVEYRDYPGVGTRPPREVPADVTTIANARLLDPNVLSRTFTQQQQLKNFYGFTPTLDIDRYTIDGELADYIVAARELAPNSLSGNQTQWINRHLVYTHGNGFVAAPANRVNAAVRDASGQSSSSDSGYPIYTVSDLASQAAGNQIIPVDQPRIYFGEVIAQSESPDYAIVGAGAGATPREYDTDTATYTYTGSGGVPIGNWINRLAFAATYAERNILFSGAIGPESKIIFNRDPATRVEHVAPWLTTDSNPYPAVVAGRITWIVDAYTTVEHYPYSQAGALSEPVVTDTGRTLPHEQVSYVRNSVKATVDAYDGTVTLYQVDQDDPVLAAWMSVFPGTVRPDEAISEDLRAHFRYPEDLFRIQRERLAKYHVNEPREFFTNNAFWSVPSDPTTDTSGQQPPYYILVGDQATAQPSFRLASAMVGFNREFLSAYLSVRSDPDNYGRIEVLQLPTDTLTQGPQQIQNSMISDTRVASERTLLERSNRIHYGNLLTLPIADGGVLYVEPLFTERLSTAADGSTFPQLARVLVSYREPGTGGVRVGYAPTLAEALDQVFGAGTGRVATAPGGDAATAPPPAPESAPPPGWSAARRTGVAGVRGADRGRPRTQRRPGEPARGPAHRRFHHLRRSPRPSPARDRRLPGRRRKPELTLHRLAQQWWGYVVCPQRRTPNLLAVDRVPKPVAADNELMLPTTRVGWGHVWWTCTISR</sequence>
<dbReference type="Pfam" id="PF03699">
    <property type="entry name" value="UPF0182"/>
    <property type="match status" value="1"/>
</dbReference>
<evidence type="ECO:0000313" key="8">
    <source>
        <dbReference type="Proteomes" id="UP000186108"/>
    </source>
</evidence>
<dbReference type="NCBIfam" id="NF000825">
    <property type="entry name" value="PRK00068.1"/>
    <property type="match status" value="1"/>
</dbReference>
<feature type="transmembrane region" description="Helical" evidence="5">
    <location>
        <begin position="171"/>
        <end position="193"/>
    </location>
</feature>
<keyword evidence="2 5" id="KW-0812">Transmembrane</keyword>
<feature type="transmembrane region" description="Helical" evidence="5">
    <location>
        <begin position="114"/>
        <end position="133"/>
    </location>
</feature>
<proteinExistence type="inferred from homology"/>
<evidence type="ECO:0000256" key="2">
    <source>
        <dbReference type="ARBA" id="ARBA00022692"/>
    </source>
</evidence>
<evidence type="ECO:0000256" key="5">
    <source>
        <dbReference type="HAMAP-Rule" id="MF_01600"/>
    </source>
</evidence>
<feature type="transmembrane region" description="Helical" evidence="5">
    <location>
        <begin position="289"/>
        <end position="308"/>
    </location>
</feature>
<keyword evidence="3 5" id="KW-1133">Transmembrane helix</keyword>
<dbReference type="NCBIfam" id="NF009097">
    <property type="entry name" value="PRK12438.1"/>
    <property type="match status" value="1"/>
</dbReference>
<dbReference type="PANTHER" id="PTHR39344">
    <property type="entry name" value="UPF0182 PROTEIN SLL1060"/>
    <property type="match status" value="1"/>
</dbReference>
<feature type="transmembrane region" description="Helical" evidence="5">
    <location>
        <begin position="16"/>
        <end position="41"/>
    </location>
</feature>
<dbReference type="HAMAP" id="MF_01600">
    <property type="entry name" value="UPF0182"/>
    <property type="match status" value="1"/>
</dbReference>
<feature type="transmembrane region" description="Helical" evidence="5">
    <location>
        <begin position="61"/>
        <end position="83"/>
    </location>
</feature>
<feature type="region of interest" description="Disordered" evidence="6">
    <location>
        <begin position="930"/>
        <end position="1015"/>
    </location>
</feature>
<feature type="compositionally biased region" description="Pro residues" evidence="6">
    <location>
        <begin position="942"/>
        <end position="954"/>
    </location>
</feature>
<comment type="subcellular location">
    <subcellularLocation>
        <location evidence="5">Cell membrane</location>
        <topology evidence="5">Multi-pass membrane protein</topology>
    </subcellularLocation>
</comment>
<organism evidence="7 8">
    <name type="scientific">Rhodococcus opacus</name>
    <name type="common">Nocardia opaca</name>
    <dbReference type="NCBI Taxonomy" id="37919"/>
    <lineage>
        <taxon>Bacteria</taxon>
        <taxon>Bacillati</taxon>
        <taxon>Actinomycetota</taxon>
        <taxon>Actinomycetes</taxon>
        <taxon>Mycobacteriales</taxon>
        <taxon>Nocardiaceae</taxon>
        <taxon>Rhodococcus</taxon>
    </lineage>
</organism>
<gene>
    <name evidence="7" type="ORF">R1CP_19845</name>
</gene>
<dbReference type="InterPro" id="IPR005372">
    <property type="entry name" value="UPF0182"/>
</dbReference>
<dbReference type="GO" id="GO:0005886">
    <property type="term" value="C:plasma membrane"/>
    <property type="evidence" value="ECO:0007669"/>
    <property type="project" value="UniProtKB-SubCell"/>
</dbReference>
<comment type="similarity">
    <text evidence="5">Belongs to the UPF0182 family.</text>
</comment>